<gene>
    <name evidence="2" type="ORF">MNBD_ACTINO02-1667</name>
</gene>
<protein>
    <recommendedName>
        <fullName evidence="1">DUF4097 domain-containing protein</fullName>
    </recommendedName>
</protein>
<dbReference type="AlphaFoldDB" id="A0A3B0T142"/>
<evidence type="ECO:0000313" key="2">
    <source>
        <dbReference type="EMBL" id="VAW07077.1"/>
    </source>
</evidence>
<reference evidence="2" key="1">
    <citation type="submission" date="2018-06" db="EMBL/GenBank/DDBJ databases">
        <authorList>
            <person name="Zhirakovskaya E."/>
        </authorList>
    </citation>
    <scope>NUCLEOTIDE SEQUENCE</scope>
</reference>
<dbReference type="EMBL" id="UOEK01000381">
    <property type="protein sequence ID" value="VAW07077.1"/>
    <property type="molecule type" value="Genomic_DNA"/>
</dbReference>
<dbReference type="InterPro" id="IPR025164">
    <property type="entry name" value="Toastrack_DUF4097"/>
</dbReference>
<organism evidence="2">
    <name type="scientific">hydrothermal vent metagenome</name>
    <dbReference type="NCBI Taxonomy" id="652676"/>
    <lineage>
        <taxon>unclassified sequences</taxon>
        <taxon>metagenomes</taxon>
        <taxon>ecological metagenomes</taxon>
    </lineage>
</organism>
<dbReference type="PANTHER" id="PTHR34094">
    <property type="match status" value="1"/>
</dbReference>
<accession>A0A3B0T142</accession>
<dbReference type="PANTHER" id="PTHR34094:SF1">
    <property type="entry name" value="PROTEIN FAM185A"/>
    <property type="match status" value="1"/>
</dbReference>
<evidence type="ECO:0000259" key="1">
    <source>
        <dbReference type="Pfam" id="PF13349"/>
    </source>
</evidence>
<feature type="domain" description="DUF4097" evidence="1">
    <location>
        <begin position="17"/>
        <end position="227"/>
    </location>
</feature>
<dbReference type="Pfam" id="PF13349">
    <property type="entry name" value="DUF4097"/>
    <property type="match status" value="1"/>
</dbReference>
<name>A0A3B0T142_9ZZZZ</name>
<proteinExistence type="predicted"/>
<sequence>MSRERNEVFAVGGTPQVDIGVSSEDVLILHGSTSEIGVRIEGSGADDFALTQAGDTVLITAPRGRRLLSGSGRLTVTVPKKTAVDIRTASGDVHIKAGVTRLDVATASGDIRAGDVHGDVRVRSASGDCLFGNIDGSFDVATASGDIRAGTVRGSVSIASASGDVRLAAVEGLATFKTASGDLAVDMFDGPTFDMKTMSGDATLGIPRRRRLELDLQLLAGGLRNRLPESDGSKPEKTIAIRAIGMSGDLTLRGA</sequence>